<keyword evidence="4" id="KW-0564">Palmitate</keyword>
<dbReference type="SUPFAM" id="SSF58038">
    <property type="entry name" value="SNARE fusion complex"/>
    <property type="match status" value="1"/>
</dbReference>
<dbReference type="Pfam" id="PF13774">
    <property type="entry name" value="Longin"/>
    <property type="match status" value="1"/>
</dbReference>
<keyword evidence="6" id="KW-0636">Prenylation</keyword>
<evidence type="ECO:0000256" key="3">
    <source>
        <dbReference type="ARBA" id="ARBA00023136"/>
    </source>
</evidence>
<keyword evidence="3" id="KW-0472">Membrane</keyword>
<evidence type="ECO:0000256" key="1">
    <source>
        <dbReference type="ARBA" id="ARBA00008025"/>
    </source>
</evidence>
<evidence type="ECO:0000313" key="12">
    <source>
        <dbReference type="Proteomes" id="UP000029725"/>
    </source>
</evidence>
<dbReference type="AlphaFoldDB" id="A0A098VYJ2"/>
<keyword evidence="5" id="KW-0449">Lipoprotein</keyword>
<gene>
    <name evidence="11" type="ORF">DI09_131p50</name>
</gene>
<sequence length="491" mass="55418">MKIISLLIVRREPFPATVLVQEHDLSTSYAYFLQLILRATRELLSFFATTLVEKTTPGVYQAVQQDAYTGYVHVQPNQGLAGVAITDNEYPQNVAFDVITKMLTTFSSRFSKLHWAGIDKNELGPLSLPQLRDMLRSFQDPAEANDLLKVQKYLDETRTVLTTTIEALLERGEKLDTLVEKSEQISIQSKAFYKVAKKTNSCCWIQIIVYMKDPLSSPLESPKVPMPSFTVLLHCSIKRDTELHQSTTIGVSSTDSLLSIKQNITKKMLYPLESYMVQLGSGECILNKDSSEEYLSSKTIGEFVDIPLSAIGSTSVDTTTLKHLTLVVSHTKCEIKTPQITAQITTPQQQPPLHIHTDDNCCTSQSNHEDEVVCKQDSLPQAENANETVENNQNRDADLLKMLYKIITFLILMRTEAELINIAAVMFISFLLGLNHFKLLNFTLKVLPEDETEKKKKLEKNRISLFMEEAKNIIYTFVLSAFPTFSLINSE</sequence>
<dbReference type="Proteomes" id="UP000029725">
    <property type="component" value="Unassembled WGS sequence"/>
</dbReference>
<protein>
    <recommendedName>
        <fullName evidence="13">V-SNARE coiled-coil homology domain-containing protein</fullName>
    </recommendedName>
</protein>
<dbReference type="GeneID" id="25258293"/>
<dbReference type="PANTHER" id="PTHR45806:SF1">
    <property type="entry name" value="SYNAPTOBREVIN HOMOLOG YKT6"/>
    <property type="match status" value="1"/>
</dbReference>
<dbReference type="EMBL" id="JMKJ01000035">
    <property type="protein sequence ID" value="KGG52821.1"/>
    <property type="molecule type" value="Genomic_DNA"/>
</dbReference>
<dbReference type="InterPro" id="IPR011012">
    <property type="entry name" value="Longin-like_dom_sf"/>
</dbReference>
<accession>A0A098VYJ2</accession>
<dbReference type="GO" id="GO:0006888">
    <property type="term" value="P:endoplasmic reticulum to Golgi vesicle-mediated transport"/>
    <property type="evidence" value="ECO:0007669"/>
    <property type="project" value="TreeGrafter"/>
</dbReference>
<dbReference type="HOGENOM" id="CLU_555583_0_0_1"/>
<dbReference type="SMART" id="SM01270">
    <property type="entry name" value="Longin"/>
    <property type="match status" value="1"/>
</dbReference>
<dbReference type="RefSeq" id="XP_013239257.1">
    <property type="nucleotide sequence ID" value="XM_013383803.1"/>
</dbReference>
<comment type="similarity">
    <text evidence="1">Belongs to the synaptobrevin family.</text>
</comment>
<comment type="subcellular location">
    <subcellularLocation>
        <location evidence="7">Endomembrane system</location>
        <topology evidence="7">Lipid-anchor</topology>
        <orientation evidence="7">Cytoplasmic side</orientation>
    </subcellularLocation>
</comment>
<evidence type="ECO:0000256" key="7">
    <source>
        <dbReference type="ARBA" id="ARBA00046278"/>
    </source>
</evidence>
<dbReference type="InterPro" id="IPR042855">
    <property type="entry name" value="V_SNARE_CC"/>
</dbReference>
<evidence type="ECO:0000259" key="10">
    <source>
        <dbReference type="PROSITE" id="PS50892"/>
    </source>
</evidence>
<evidence type="ECO:0000313" key="11">
    <source>
        <dbReference type="EMBL" id="KGG52821.1"/>
    </source>
</evidence>
<evidence type="ECO:0000256" key="4">
    <source>
        <dbReference type="ARBA" id="ARBA00023139"/>
    </source>
</evidence>
<comment type="caution">
    <text evidence="11">The sequence shown here is derived from an EMBL/GenBank/DDBJ whole genome shotgun (WGS) entry which is preliminary data.</text>
</comment>
<dbReference type="SUPFAM" id="SSF64356">
    <property type="entry name" value="SNARE-like"/>
    <property type="match status" value="1"/>
</dbReference>
<dbReference type="PROSITE" id="PS50859">
    <property type="entry name" value="LONGIN"/>
    <property type="match status" value="1"/>
</dbReference>
<dbReference type="VEuPathDB" id="MicrosporidiaDB:DI09_131p50"/>
<evidence type="ECO:0000256" key="6">
    <source>
        <dbReference type="ARBA" id="ARBA00023289"/>
    </source>
</evidence>
<evidence type="ECO:0008006" key="13">
    <source>
        <dbReference type="Google" id="ProtNLM"/>
    </source>
</evidence>
<keyword evidence="8" id="KW-0175">Coiled coil</keyword>
<evidence type="ECO:0000256" key="5">
    <source>
        <dbReference type="ARBA" id="ARBA00023288"/>
    </source>
</evidence>
<name>A0A098VYJ2_9MICR</name>
<dbReference type="GO" id="GO:0005794">
    <property type="term" value="C:Golgi apparatus"/>
    <property type="evidence" value="ECO:0007669"/>
    <property type="project" value="TreeGrafter"/>
</dbReference>
<dbReference type="InterPro" id="IPR010908">
    <property type="entry name" value="Longin_dom"/>
</dbReference>
<dbReference type="Gene3D" id="3.30.450.50">
    <property type="entry name" value="Longin domain"/>
    <property type="match status" value="1"/>
</dbReference>
<dbReference type="GO" id="GO:0005484">
    <property type="term" value="F:SNAP receptor activity"/>
    <property type="evidence" value="ECO:0007669"/>
    <property type="project" value="TreeGrafter"/>
</dbReference>
<dbReference type="Pfam" id="PF00957">
    <property type="entry name" value="Synaptobrevin"/>
    <property type="match status" value="1"/>
</dbReference>
<keyword evidence="12" id="KW-1185">Reference proteome</keyword>
<feature type="domain" description="Longin" evidence="9">
    <location>
        <begin position="7"/>
        <end position="115"/>
    </location>
</feature>
<dbReference type="PANTHER" id="PTHR45806">
    <property type="entry name" value="SYNAPTOBREVIN HOMOLOG YKT6"/>
    <property type="match status" value="1"/>
</dbReference>
<evidence type="ECO:0000256" key="8">
    <source>
        <dbReference type="PROSITE-ProRule" id="PRU00290"/>
    </source>
</evidence>
<evidence type="ECO:0000256" key="2">
    <source>
        <dbReference type="ARBA" id="ARBA00022481"/>
    </source>
</evidence>
<feature type="domain" description="V-SNARE coiled-coil homology" evidence="10">
    <location>
        <begin position="146"/>
        <end position="206"/>
    </location>
</feature>
<dbReference type="CDD" id="cd14824">
    <property type="entry name" value="Longin"/>
    <property type="match status" value="1"/>
</dbReference>
<dbReference type="OrthoDB" id="27923at2759"/>
<dbReference type="Gene3D" id="1.20.5.110">
    <property type="match status" value="1"/>
</dbReference>
<organism evidence="11 12">
    <name type="scientific">Mitosporidium daphniae</name>
    <dbReference type="NCBI Taxonomy" id="1485682"/>
    <lineage>
        <taxon>Eukaryota</taxon>
        <taxon>Fungi</taxon>
        <taxon>Fungi incertae sedis</taxon>
        <taxon>Microsporidia</taxon>
        <taxon>Mitosporidium</taxon>
    </lineage>
</organism>
<proteinExistence type="inferred from homology"/>
<evidence type="ECO:0000259" key="9">
    <source>
        <dbReference type="PROSITE" id="PS50859"/>
    </source>
</evidence>
<reference evidence="11 12" key="1">
    <citation type="submission" date="2014-04" db="EMBL/GenBank/DDBJ databases">
        <title>A new species of microsporidia sheds light on the evolution of extreme parasitism.</title>
        <authorList>
            <person name="Haag K.L."/>
            <person name="James T.Y."/>
            <person name="Larsson R."/>
            <person name="Schaer T.M."/>
            <person name="Refardt D."/>
            <person name="Pombert J.-F."/>
            <person name="Ebert D."/>
        </authorList>
    </citation>
    <scope>NUCLEOTIDE SEQUENCE [LARGE SCALE GENOMIC DNA]</scope>
    <source>
        <strain evidence="11 12">UGP3</strain>
        <tissue evidence="11">Spores</tissue>
    </source>
</reference>
<dbReference type="PROSITE" id="PS50892">
    <property type="entry name" value="V_SNARE"/>
    <property type="match status" value="1"/>
</dbReference>
<keyword evidence="2" id="KW-0488">Methylation</keyword>